<dbReference type="EMBL" id="CP059265">
    <property type="protein sequence ID" value="QLQ31827.1"/>
    <property type="molecule type" value="Genomic_DNA"/>
</dbReference>
<dbReference type="AlphaFoldDB" id="A0A7L6ASA7"/>
<sequence>MKHSDFQIGTEFFTASGKWRCTDVGSRVIVAISLEPKEMVRLSTDPSGKQVKETFISDDPRDLNGSPYGVAEYVFDECDLEGCSICDLFS</sequence>
<accession>A0A7L6ASA7</accession>
<evidence type="ECO:0000313" key="1">
    <source>
        <dbReference type="EMBL" id="QLQ31827.1"/>
    </source>
</evidence>
<dbReference type="Proteomes" id="UP000510621">
    <property type="component" value="Chromosome"/>
</dbReference>
<gene>
    <name evidence="1" type="ORF">HZT40_09785</name>
</gene>
<organism evidence="1 2">
    <name type="scientific">Candidatus Thiothrix singaporensis</name>
    <dbReference type="NCBI Taxonomy" id="2799669"/>
    <lineage>
        <taxon>Bacteria</taxon>
        <taxon>Pseudomonadati</taxon>
        <taxon>Pseudomonadota</taxon>
        <taxon>Gammaproteobacteria</taxon>
        <taxon>Thiotrichales</taxon>
        <taxon>Thiotrichaceae</taxon>
        <taxon>Thiothrix</taxon>
    </lineage>
</organism>
<name>A0A7L6ASA7_9GAMM</name>
<evidence type="ECO:0000313" key="2">
    <source>
        <dbReference type="Proteomes" id="UP000510621"/>
    </source>
</evidence>
<keyword evidence="2" id="KW-1185">Reference proteome</keyword>
<dbReference type="KEGG" id="this:HZT40_09785"/>
<reference evidence="1" key="1">
    <citation type="submission" date="2020-06" db="EMBL/GenBank/DDBJ databases">
        <title>Analysis procedures for assessing recovery of high quality, complete, closed genomes from Nanopore long read metagenome sequencing.</title>
        <authorList>
            <person name="Bessarab I."/>
            <person name="Arumugam K."/>
            <person name="Haryono M."/>
            <person name="Liu X."/>
            <person name="Roy S."/>
            <person name="Zuniga-Montanez R.E."/>
            <person name="Qiu G."/>
            <person name="Drautz-Moses D.I."/>
            <person name="Law Y.Y."/>
            <person name="Wuertz S."/>
            <person name="Lauro F.M."/>
            <person name="Huson D.H."/>
            <person name="Williams R.B."/>
        </authorList>
    </citation>
    <scope>NUCLEOTIDE SEQUENCE [LARGE SCALE GENOMIC DNA]</scope>
    <source>
        <strain evidence="1">SSD2</strain>
    </source>
</reference>
<protein>
    <submittedName>
        <fullName evidence="1">Uncharacterized protein</fullName>
    </submittedName>
</protein>
<proteinExistence type="predicted"/>